<comment type="caution">
    <text evidence="3">The sequence shown here is derived from an EMBL/GenBank/DDBJ whole genome shotgun (WGS) entry which is preliminary data.</text>
</comment>
<evidence type="ECO:0000313" key="4">
    <source>
        <dbReference type="Proteomes" id="UP001595945"/>
    </source>
</evidence>
<dbReference type="RefSeq" id="WP_254268397.1">
    <property type="nucleotide sequence ID" value="NZ_CP100400.1"/>
</dbReference>
<gene>
    <name evidence="3" type="ORF">ACFO9K_17110</name>
</gene>
<evidence type="ECO:0000256" key="1">
    <source>
        <dbReference type="SAM" id="Phobius"/>
    </source>
</evidence>
<keyword evidence="4" id="KW-1185">Reference proteome</keyword>
<name>A0ABD5Q7S1_9EURY</name>
<sequence length="262" mass="27201">MVVLDTLGDAVSLLRRRPTLFGYLVALGLVANLLGSGHYFGLSEFGQKLLARASIVVGPAITVGVLDLVNRAVVDGSVERDAVVHAGVRNYLRVVGMSLLLAFGGGIAGILLLAVLPVQLALVVCLVAIVAAALVFQFADLAIVLEGETPRDAIRRSYDLATSNLGPVLGYTALEVPLGLFHGATLVERSELEGILATVTPDSTPLTFGILAVGTVGWAVLQTYRVVFYRALVASDGDGQTGRDLAGGHDATAVWTDGGSVP</sequence>
<proteinExistence type="predicted"/>
<feature type="domain" description="DUF7847" evidence="2">
    <location>
        <begin position="1"/>
        <end position="232"/>
    </location>
</feature>
<dbReference type="Proteomes" id="UP001595945">
    <property type="component" value="Unassembled WGS sequence"/>
</dbReference>
<protein>
    <recommendedName>
        <fullName evidence="2">DUF7847 domain-containing protein</fullName>
    </recommendedName>
</protein>
<organism evidence="3 4">
    <name type="scientific">Halorussus aquaticus</name>
    <dbReference type="NCBI Taxonomy" id="2953748"/>
    <lineage>
        <taxon>Archaea</taxon>
        <taxon>Methanobacteriati</taxon>
        <taxon>Methanobacteriota</taxon>
        <taxon>Stenosarchaea group</taxon>
        <taxon>Halobacteria</taxon>
        <taxon>Halobacteriales</taxon>
        <taxon>Haladaptataceae</taxon>
        <taxon>Halorussus</taxon>
    </lineage>
</organism>
<evidence type="ECO:0000259" key="2">
    <source>
        <dbReference type="Pfam" id="PF25231"/>
    </source>
</evidence>
<accession>A0ABD5Q7S1</accession>
<evidence type="ECO:0000313" key="3">
    <source>
        <dbReference type="EMBL" id="MFC4825979.1"/>
    </source>
</evidence>
<dbReference type="Pfam" id="PF25231">
    <property type="entry name" value="DUF7847"/>
    <property type="match status" value="1"/>
</dbReference>
<keyword evidence="1" id="KW-1133">Transmembrane helix</keyword>
<feature type="transmembrane region" description="Helical" evidence="1">
    <location>
        <begin position="20"/>
        <end position="42"/>
    </location>
</feature>
<feature type="transmembrane region" description="Helical" evidence="1">
    <location>
        <begin position="120"/>
        <end position="145"/>
    </location>
</feature>
<keyword evidence="1" id="KW-0812">Transmembrane</keyword>
<dbReference type="EMBL" id="JBHSHT010000002">
    <property type="protein sequence ID" value="MFC4825979.1"/>
    <property type="molecule type" value="Genomic_DNA"/>
</dbReference>
<dbReference type="GeneID" id="73043295"/>
<reference evidence="3 4" key="1">
    <citation type="journal article" date="2019" name="Int. J. Syst. Evol. Microbiol.">
        <title>The Global Catalogue of Microorganisms (GCM) 10K type strain sequencing project: providing services to taxonomists for standard genome sequencing and annotation.</title>
        <authorList>
            <consortium name="The Broad Institute Genomics Platform"/>
            <consortium name="The Broad Institute Genome Sequencing Center for Infectious Disease"/>
            <person name="Wu L."/>
            <person name="Ma J."/>
        </authorList>
    </citation>
    <scope>NUCLEOTIDE SEQUENCE [LARGE SCALE GENOMIC DNA]</scope>
    <source>
        <strain evidence="3 4">XZYJ18</strain>
    </source>
</reference>
<keyword evidence="1" id="KW-0472">Membrane</keyword>
<dbReference type="AlphaFoldDB" id="A0ABD5Q7S1"/>
<feature type="transmembrane region" description="Helical" evidence="1">
    <location>
        <begin position="94"/>
        <end position="114"/>
    </location>
</feature>
<dbReference type="InterPro" id="IPR057169">
    <property type="entry name" value="DUF7847"/>
</dbReference>